<feature type="domain" description="Peroxin/Ferlin" evidence="6">
    <location>
        <begin position="277"/>
        <end position="356"/>
    </location>
</feature>
<protein>
    <recommendedName>
        <fullName evidence="6">Peroxin/Ferlin domain-containing protein</fullName>
    </recommendedName>
</protein>
<accession>A0A9W8N2R6</accession>
<feature type="compositionally biased region" description="Pro residues" evidence="5">
    <location>
        <begin position="98"/>
        <end position="109"/>
    </location>
</feature>
<evidence type="ECO:0000256" key="3">
    <source>
        <dbReference type="ARBA" id="ARBA00022989"/>
    </source>
</evidence>
<organism evidence="7 8">
    <name type="scientific">Agrocybe chaxingu</name>
    <dbReference type="NCBI Taxonomy" id="84603"/>
    <lineage>
        <taxon>Eukaryota</taxon>
        <taxon>Fungi</taxon>
        <taxon>Dikarya</taxon>
        <taxon>Basidiomycota</taxon>
        <taxon>Agaricomycotina</taxon>
        <taxon>Agaricomycetes</taxon>
        <taxon>Agaricomycetidae</taxon>
        <taxon>Agaricales</taxon>
        <taxon>Agaricineae</taxon>
        <taxon>Strophariaceae</taxon>
        <taxon>Agrocybe</taxon>
    </lineage>
</organism>
<sequence length="396" mass="43609">MLVDVSTVGDMQKMKEVPSQEGGGDGGGWDEQRGRVKERKTGSEDEEEEEEAGGSGEAAEEAAVGIIHGFPTPCFPDDNNPHPPSSQTSSPPCRLPLTPRPPPPRPHAYPRPGWLFKSPAGQPLDSTLRRLLPFVVLAFIAAAQRQRKNQTLQTPTTEQSLRAVITDLTVIQALLPSVPSSVTSVALPKLLRASVILYVPYLVLSIFIPFRIICAAVGTVVFTWRAPWAIILRATVWRSAWLRRAVYSACATLTGDPLPPRTMSTQPSNTSSNTVQSVRFLFTVYENQRWWMGLDWTAALLPGERPSWCSSSQHPVSPPNAFVLPDNTTVYLPDGKGGRLKRTAFWKWDEPEWRSHHPQDGGSLSRIERPLPSLKEETPNTSRLIKAAAGVCETPD</sequence>
<feature type="compositionally biased region" description="Low complexity" evidence="5">
    <location>
        <begin position="85"/>
        <end position="97"/>
    </location>
</feature>
<evidence type="ECO:0000313" key="8">
    <source>
        <dbReference type="Proteomes" id="UP001148786"/>
    </source>
</evidence>
<dbReference type="OrthoDB" id="5586090at2759"/>
<keyword evidence="3" id="KW-1133">Transmembrane helix</keyword>
<dbReference type="PANTHER" id="PTHR31679">
    <property type="entry name" value="PEROXISOMAL MEMBRANE PROTEIN PEX30-RELATED"/>
    <property type="match status" value="1"/>
</dbReference>
<dbReference type="GO" id="GO:0012505">
    <property type="term" value="C:endomembrane system"/>
    <property type="evidence" value="ECO:0007669"/>
    <property type="project" value="UniProtKB-SubCell"/>
</dbReference>
<evidence type="ECO:0000256" key="2">
    <source>
        <dbReference type="ARBA" id="ARBA00022692"/>
    </source>
</evidence>
<comment type="caution">
    <text evidence="7">The sequence shown here is derived from an EMBL/GenBank/DDBJ whole genome shotgun (WGS) entry which is preliminary data.</text>
</comment>
<keyword evidence="8" id="KW-1185">Reference proteome</keyword>
<keyword evidence="4" id="KW-0472">Membrane</keyword>
<dbReference type="EMBL" id="JANKHO010000002">
    <property type="protein sequence ID" value="KAJ3518135.1"/>
    <property type="molecule type" value="Genomic_DNA"/>
</dbReference>
<evidence type="ECO:0000256" key="4">
    <source>
        <dbReference type="ARBA" id="ARBA00023136"/>
    </source>
</evidence>
<dbReference type="SMART" id="SM00693">
    <property type="entry name" value="DysFN"/>
    <property type="match status" value="1"/>
</dbReference>
<dbReference type="GO" id="GO:0007031">
    <property type="term" value="P:peroxisome organization"/>
    <property type="evidence" value="ECO:0007669"/>
    <property type="project" value="UniProtKB-ARBA"/>
</dbReference>
<evidence type="ECO:0000256" key="5">
    <source>
        <dbReference type="SAM" id="MobiDB-lite"/>
    </source>
</evidence>
<dbReference type="PANTHER" id="PTHR31679:SF2">
    <property type="entry name" value="PEROXISOMAL MEMBRANE PROTEIN PEX30-RELATED"/>
    <property type="match status" value="1"/>
</dbReference>
<proteinExistence type="predicted"/>
<evidence type="ECO:0000313" key="7">
    <source>
        <dbReference type="EMBL" id="KAJ3518135.1"/>
    </source>
</evidence>
<dbReference type="Pfam" id="PF06398">
    <property type="entry name" value="Pex24p"/>
    <property type="match status" value="1"/>
</dbReference>
<dbReference type="InterPro" id="IPR052646">
    <property type="entry name" value="Peroxisomal_PEX28-32"/>
</dbReference>
<comment type="subcellular location">
    <subcellularLocation>
        <location evidence="1">Endomembrane system</location>
        <topology evidence="1">Multi-pass membrane protein</topology>
    </subcellularLocation>
</comment>
<keyword evidence="2" id="KW-0812">Transmembrane</keyword>
<evidence type="ECO:0000256" key="1">
    <source>
        <dbReference type="ARBA" id="ARBA00004127"/>
    </source>
</evidence>
<dbReference type="AlphaFoldDB" id="A0A9W8N2R6"/>
<dbReference type="Proteomes" id="UP001148786">
    <property type="component" value="Unassembled WGS sequence"/>
</dbReference>
<feature type="region of interest" description="Disordered" evidence="5">
    <location>
        <begin position="1"/>
        <end position="110"/>
    </location>
</feature>
<evidence type="ECO:0000259" key="6">
    <source>
        <dbReference type="SMART" id="SM00693"/>
    </source>
</evidence>
<reference evidence="7" key="1">
    <citation type="submission" date="2022-07" db="EMBL/GenBank/DDBJ databases">
        <title>Genome Sequence of Agrocybe chaxingu.</title>
        <authorList>
            <person name="Buettner E."/>
        </authorList>
    </citation>
    <scope>NUCLEOTIDE SEQUENCE</scope>
    <source>
        <strain evidence="7">MP-N11</strain>
    </source>
</reference>
<feature type="compositionally biased region" description="Basic and acidic residues" evidence="5">
    <location>
        <begin position="30"/>
        <end position="43"/>
    </location>
</feature>
<dbReference type="GO" id="GO:0005778">
    <property type="term" value="C:peroxisomal membrane"/>
    <property type="evidence" value="ECO:0007669"/>
    <property type="project" value="TreeGrafter"/>
</dbReference>
<gene>
    <name evidence="7" type="ORF">NLJ89_g69</name>
</gene>
<dbReference type="InterPro" id="IPR010482">
    <property type="entry name" value="TECPR1-like_DysF"/>
</dbReference>
<dbReference type="InterPro" id="IPR006614">
    <property type="entry name" value="Peroxin/Ferlin"/>
</dbReference>
<name>A0A9W8N2R6_9AGAR</name>